<keyword evidence="5" id="KW-1003">Cell membrane</keyword>
<comment type="similarity">
    <text evidence="2 9">Belongs to the multidrug resistance efflux pump SepA family.</text>
</comment>
<dbReference type="Proteomes" id="UP000240400">
    <property type="component" value="Unassembled WGS sequence"/>
</dbReference>
<keyword evidence="4 9" id="KW-0813">Transport</keyword>
<dbReference type="OrthoDB" id="2417783at2"/>
<feature type="transmembrane region" description="Helical" evidence="9">
    <location>
        <begin position="6"/>
        <end position="34"/>
    </location>
</feature>
<dbReference type="Pfam" id="PF17080">
    <property type="entry name" value="SepA"/>
    <property type="match status" value="1"/>
</dbReference>
<comment type="subcellular location">
    <subcellularLocation>
        <location evidence="1 9">Cell membrane</location>
        <topology evidence="1 9">Multi-pass membrane protein</topology>
    </subcellularLocation>
</comment>
<gene>
    <name evidence="9" type="primary">sepA</name>
    <name evidence="10" type="ORF">BUZ61_17100</name>
</gene>
<sequence>SVTTVMFYFVVHIHYAYINIDFWVIMLIMAFFYVCKEVFYPDSEDLNRNK</sequence>
<name>A0A2T4S5A3_9STAP</name>
<protein>
    <recommendedName>
        <fullName evidence="3 9">Multidrug resistance efflux pump SepA</fullName>
    </recommendedName>
    <alternativeName>
        <fullName evidence="9">Antiseptic resistance protein SepA</fullName>
    </alternativeName>
</protein>
<proteinExistence type="inferred from homology"/>
<keyword evidence="8 9" id="KW-0472">Membrane</keyword>
<evidence type="ECO:0000256" key="6">
    <source>
        <dbReference type="ARBA" id="ARBA00022692"/>
    </source>
</evidence>
<evidence type="ECO:0000313" key="10">
    <source>
        <dbReference type="EMBL" id="PTK42995.1"/>
    </source>
</evidence>
<comment type="caution">
    <text evidence="10">The sequence shown here is derived from an EMBL/GenBank/DDBJ whole genome shotgun (WGS) entry which is preliminary data.</text>
</comment>
<keyword evidence="7 9" id="KW-1133">Transmembrane helix</keyword>
<evidence type="ECO:0000256" key="5">
    <source>
        <dbReference type="ARBA" id="ARBA00022475"/>
    </source>
</evidence>
<accession>A0A2T4S5A3</accession>
<evidence type="ECO:0000256" key="8">
    <source>
        <dbReference type="ARBA" id="ARBA00023136"/>
    </source>
</evidence>
<evidence type="ECO:0000256" key="9">
    <source>
        <dbReference type="RuleBase" id="RU362138"/>
    </source>
</evidence>
<dbReference type="AlphaFoldDB" id="A0A2T4S5A3"/>
<evidence type="ECO:0000256" key="3">
    <source>
        <dbReference type="ARBA" id="ARBA00016025"/>
    </source>
</evidence>
<comment type="caution">
    <text evidence="9">Lacks conserved residue(s) required for the propagation of feature annotation.</text>
</comment>
<dbReference type="RefSeq" id="WP_142402051.1">
    <property type="nucleotide sequence ID" value="NZ_PZHR01000763.1"/>
</dbReference>
<evidence type="ECO:0000256" key="2">
    <source>
        <dbReference type="ARBA" id="ARBA00006238"/>
    </source>
</evidence>
<evidence type="ECO:0000313" key="11">
    <source>
        <dbReference type="Proteomes" id="UP000240400"/>
    </source>
</evidence>
<organism evidence="10 11">
    <name type="scientific">Staphylococcus nepalensis</name>
    <dbReference type="NCBI Taxonomy" id="214473"/>
    <lineage>
        <taxon>Bacteria</taxon>
        <taxon>Bacillati</taxon>
        <taxon>Bacillota</taxon>
        <taxon>Bacilli</taxon>
        <taxon>Bacillales</taxon>
        <taxon>Staphylococcaceae</taxon>
        <taxon>Staphylococcus</taxon>
    </lineage>
</organism>
<dbReference type="InterPro" id="IPR031396">
    <property type="entry name" value="SepA"/>
</dbReference>
<feature type="non-terminal residue" evidence="10">
    <location>
        <position position="1"/>
    </location>
</feature>
<reference evidence="10 11" key="1">
    <citation type="journal article" date="2016" name="Front. Microbiol.">
        <title>Comprehensive Phylogenetic Analysis of Bovine Non-aureus Staphylococci Species Based on Whole-Genome Sequencing.</title>
        <authorList>
            <person name="Naushad S."/>
            <person name="Barkema H.W."/>
            <person name="Luby C."/>
            <person name="Condas L.A."/>
            <person name="Nobrega D.B."/>
            <person name="Carson D.A."/>
            <person name="De Buck J."/>
        </authorList>
    </citation>
    <scope>NUCLEOTIDE SEQUENCE [LARGE SCALE GENOMIC DNA]</scope>
    <source>
        <strain evidence="10 11">SNUC 4337</strain>
    </source>
</reference>
<keyword evidence="6 9" id="KW-0812">Transmembrane</keyword>
<evidence type="ECO:0000256" key="1">
    <source>
        <dbReference type="ARBA" id="ARBA00004651"/>
    </source>
</evidence>
<dbReference type="GO" id="GO:0005886">
    <property type="term" value="C:plasma membrane"/>
    <property type="evidence" value="ECO:0007669"/>
    <property type="project" value="UniProtKB-SubCell"/>
</dbReference>
<evidence type="ECO:0000256" key="4">
    <source>
        <dbReference type="ARBA" id="ARBA00022448"/>
    </source>
</evidence>
<comment type="function">
    <text evidence="9">Involved in multidrug efflux.</text>
</comment>
<dbReference type="EMBL" id="PZHR01000763">
    <property type="protein sequence ID" value="PTK42995.1"/>
    <property type="molecule type" value="Genomic_DNA"/>
</dbReference>
<evidence type="ECO:0000256" key="7">
    <source>
        <dbReference type="ARBA" id="ARBA00022989"/>
    </source>
</evidence>